<accession>A0A4Y7PSC5</accession>
<reference evidence="2 3" key="1">
    <citation type="submission" date="2018-06" db="EMBL/GenBank/DDBJ databases">
        <title>A transcriptomic atlas of mushroom development highlights an independent origin of complex multicellularity.</title>
        <authorList>
            <consortium name="DOE Joint Genome Institute"/>
            <person name="Krizsan K."/>
            <person name="Almasi E."/>
            <person name="Merenyi Z."/>
            <person name="Sahu N."/>
            <person name="Viragh M."/>
            <person name="Koszo T."/>
            <person name="Mondo S."/>
            <person name="Kiss B."/>
            <person name="Balint B."/>
            <person name="Kues U."/>
            <person name="Barry K."/>
            <person name="Hegedus J.C."/>
            <person name="Henrissat B."/>
            <person name="Johnson J."/>
            <person name="Lipzen A."/>
            <person name="Ohm R."/>
            <person name="Nagy I."/>
            <person name="Pangilinan J."/>
            <person name="Yan J."/>
            <person name="Xiong Y."/>
            <person name="Grigoriev I.V."/>
            <person name="Hibbett D.S."/>
            <person name="Nagy L.G."/>
        </authorList>
    </citation>
    <scope>NUCLEOTIDE SEQUENCE [LARGE SCALE GENOMIC DNA]</scope>
    <source>
        <strain evidence="2 3">SZMC22713</strain>
    </source>
</reference>
<keyword evidence="3" id="KW-1185">Reference proteome</keyword>
<evidence type="ECO:0000313" key="3">
    <source>
        <dbReference type="Proteomes" id="UP000294933"/>
    </source>
</evidence>
<evidence type="ECO:0000256" key="1">
    <source>
        <dbReference type="SAM" id="Phobius"/>
    </source>
</evidence>
<feature type="transmembrane region" description="Helical" evidence="1">
    <location>
        <begin position="20"/>
        <end position="38"/>
    </location>
</feature>
<protein>
    <submittedName>
        <fullName evidence="2">Uncharacterized protein</fullName>
    </submittedName>
</protein>
<keyword evidence="1" id="KW-0812">Transmembrane</keyword>
<evidence type="ECO:0000313" key="2">
    <source>
        <dbReference type="EMBL" id="TDL17988.1"/>
    </source>
</evidence>
<dbReference type="Proteomes" id="UP000294933">
    <property type="component" value="Unassembled WGS sequence"/>
</dbReference>
<sequence length="68" mass="7597">MTIVRATQYYSSLVTNGRGMILAISAVFGFLDIGQMISQTPTMGWKILNQVFSKFQLQAHNTLRSGRT</sequence>
<keyword evidence="1" id="KW-0472">Membrane</keyword>
<dbReference type="EMBL" id="ML170213">
    <property type="protein sequence ID" value="TDL17988.1"/>
    <property type="molecule type" value="Genomic_DNA"/>
</dbReference>
<dbReference type="VEuPathDB" id="FungiDB:BD410DRAFT_510893"/>
<organism evidence="2 3">
    <name type="scientific">Rickenella mellea</name>
    <dbReference type="NCBI Taxonomy" id="50990"/>
    <lineage>
        <taxon>Eukaryota</taxon>
        <taxon>Fungi</taxon>
        <taxon>Dikarya</taxon>
        <taxon>Basidiomycota</taxon>
        <taxon>Agaricomycotina</taxon>
        <taxon>Agaricomycetes</taxon>
        <taxon>Hymenochaetales</taxon>
        <taxon>Rickenellaceae</taxon>
        <taxon>Rickenella</taxon>
    </lineage>
</organism>
<proteinExistence type="predicted"/>
<gene>
    <name evidence="2" type="ORF">BD410DRAFT_510893</name>
</gene>
<dbReference type="AlphaFoldDB" id="A0A4Y7PSC5"/>
<name>A0A4Y7PSC5_9AGAM</name>
<keyword evidence="1" id="KW-1133">Transmembrane helix</keyword>